<dbReference type="GO" id="GO:0006364">
    <property type="term" value="P:rRNA processing"/>
    <property type="evidence" value="ECO:0007669"/>
    <property type="project" value="InterPro"/>
</dbReference>
<evidence type="ECO:0000256" key="6">
    <source>
        <dbReference type="ARBA" id="ARBA00023242"/>
    </source>
</evidence>
<dbReference type="GO" id="GO:0019843">
    <property type="term" value="F:rRNA binding"/>
    <property type="evidence" value="ECO:0007669"/>
    <property type="project" value="InterPro"/>
</dbReference>
<accession>A0A9J6CAL8</accession>
<dbReference type="AlphaFoldDB" id="A0A9J6CAL8"/>
<keyword evidence="7" id="KW-0175">Coiled coil</keyword>
<feature type="domain" description="Brix" evidence="9">
    <location>
        <begin position="50"/>
        <end position="239"/>
    </location>
</feature>
<keyword evidence="11" id="KW-1185">Reference proteome</keyword>
<evidence type="ECO:0000256" key="7">
    <source>
        <dbReference type="SAM" id="Coils"/>
    </source>
</evidence>
<feature type="compositionally biased region" description="Basic and acidic residues" evidence="8">
    <location>
        <begin position="20"/>
        <end position="36"/>
    </location>
</feature>
<dbReference type="GO" id="GO:0000027">
    <property type="term" value="P:ribosomal large subunit assembly"/>
    <property type="evidence" value="ECO:0007669"/>
    <property type="project" value="TreeGrafter"/>
</dbReference>
<dbReference type="PANTHER" id="PTHR13634:SF0">
    <property type="entry name" value="RIBOSOME BIOGENESIS PROTEIN BRX1 HOMOLOG"/>
    <property type="match status" value="1"/>
</dbReference>
<feature type="region of interest" description="Disordered" evidence="8">
    <location>
        <begin position="1"/>
        <end position="36"/>
    </location>
</feature>
<evidence type="ECO:0000313" key="10">
    <source>
        <dbReference type="EMBL" id="KAG5678795.1"/>
    </source>
</evidence>
<dbReference type="InterPro" id="IPR026532">
    <property type="entry name" value="BRX1"/>
</dbReference>
<evidence type="ECO:0000256" key="1">
    <source>
        <dbReference type="ARBA" id="ARBA00003439"/>
    </source>
</evidence>
<evidence type="ECO:0000259" key="9">
    <source>
        <dbReference type="PROSITE" id="PS50833"/>
    </source>
</evidence>
<dbReference type="Proteomes" id="UP001107558">
    <property type="component" value="Chromosome 2"/>
</dbReference>
<dbReference type="EMBL" id="JADBJN010000002">
    <property type="protein sequence ID" value="KAG5678795.1"/>
    <property type="molecule type" value="Genomic_DNA"/>
</dbReference>
<reference evidence="10" key="1">
    <citation type="submission" date="2021-03" db="EMBL/GenBank/DDBJ databases">
        <title>Chromosome level genome of the anhydrobiotic midge Polypedilum vanderplanki.</title>
        <authorList>
            <person name="Yoshida Y."/>
            <person name="Kikawada T."/>
            <person name="Gusev O."/>
        </authorList>
    </citation>
    <scope>NUCLEOTIDE SEQUENCE</scope>
    <source>
        <strain evidence="10">NIAS01</strain>
        <tissue evidence="10">Whole body or cell culture</tissue>
    </source>
</reference>
<organism evidence="10 11">
    <name type="scientific">Polypedilum vanderplanki</name>
    <name type="common">Sleeping chironomid midge</name>
    <dbReference type="NCBI Taxonomy" id="319348"/>
    <lineage>
        <taxon>Eukaryota</taxon>
        <taxon>Metazoa</taxon>
        <taxon>Ecdysozoa</taxon>
        <taxon>Arthropoda</taxon>
        <taxon>Hexapoda</taxon>
        <taxon>Insecta</taxon>
        <taxon>Pterygota</taxon>
        <taxon>Neoptera</taxon>
        <taxon>Endopterygota</taxon>
        <taxon>Diptera</taxon>
        <taxon>Nematocera</taxon>
        <taxon>Chironomoidea</taxon>
        <taxon>Chironomidae</taxon>
        <taxon>Chironominae</taxon>
        <taxon>Polypedilum</taxon>
        <taxon>Polypedilum</taxon>
    </lineage>
</organism>
<gene>
    <name evidence="10" type="ORF">PVAND_008430</name>
</gene>
<evidence type="ECO:0000256" key="2">
    <source>
        <dbReference type="ARBA" id="ARBA00004604"/>
    </source>
</evidence>
<sequence>MGKFNKKLNKKNKPLQLEVVPKEQEQEIHLPESRKSDDVIPKKDKWINKQRVLVLCGRGINHRDRHLMKDLKTIMPHHRDEPKLERWKTLSIINELGEMKHCNKAIYFEGRHKQDLYMWLSNLQDGPSAKFLIENVHTMGELKMTGNCLKGARPLLSFDQNFSKIPHLMLLRELITQTFGVPNHHPKSQPFVDRIYTFTYLDNRIWFRNYQILAEDGALAEIGPRFVMNPVKIFAESFTGEPLWENSDYVSPAKHRRLIRQSAKDKYVNRTEAKARYEATMPTEIFNHDKIGKDVFADGDEEEIVEKILEREENMEQDESEDEEEIQEKREKAEIARVKKLIEKLKPGKEGKKLVKQKDFKSGKIIKKGKTKKGKMIQNIKKTKKLTTKVKV</sequence>
<feature type="compositionally biased region" description="Basic residues" evidence="8">
    <location>
        <begin position="1"/>
        <end position="13"/>
    </location>
</feature>
<keyword evidence="5" id="KW-0690">Ribosome biogenesis</keyword>
<proteinExistence type="inferred from homology"/>
<evidence type="ECO:0000256" key="3">
    <source>
        <dbReference type="ARBA" id="ARBA00006369"/>
    </source>
</evidence>
<dbReference type="SMART" id="SM00879">
    <property type="entry name" value="Brix"/>
    <property type="match status" value="1"/>
</dbReference>
<protein>
    <recommendedName>
        <fullName evidence="4">Ribosome biogenesis protein BRX1 homolog</fullName>
    </recommendedName>
</protein>
<feature type="coiled-coil region" evidence="7">
    <location>
        <begin position="305"/>
        <end position="332"/>
    </location>
</feature>
<keyword evidence="6" id="KW-0539">Nucleus</keyword>
<dbReference type="GO" id="GO:0005730">
    <property type="term" value="C:nucleolus"/>
    <property type="evidence" value="ECO:0007669"/>
    <property type="project" value="UniProtKB-SubCell"/>
</dbReference>
<comment type="subcellular location">
    <subcellularLocation>
        <location evidence="2">Nucleus</location>
        <location evidence="2">Nucleolus</location>
    </subcellularLocation>
</comment>
<dbReference type="InterPro" id="IPR007109">
    <property type="entry name" value="Brix"/>
</dbReference>
<dbReference type="Pfam" id="PF04427">
    <property type="entry name" value="Brix"/>
    <property type="match status" value="1"/>
</dbReference>
<evidence type="ECO:0000256" key="8">
    <source>
        <dbReference type="SAM" id="MobiDB-lite"/>
    </source>
</evidence>
<evidence type="ECO:0000256" key="4">
    <source>
        <dbReference type="ARBA" id="ARBA00020522"/>
    </source>
</evidence>
<dbReference type="PROSITE" id="PS50833">
    <property type="entry name" value="BRIX"/>
    <property type="match status" value="1"/>
</dbReference>
<comment type="similarity">
    <text evidence="3">Belongs to the BRX1 family.</text>
</comment>
<comment type="function">
    <text evidence="1">Required for biogenesis of the 60S ribosomal subunit.</text>
</comment>
<evidence type="ECO:0000256" key="5">
    <source>
        <dbReference type="ARBA" id="ARBA00022517"/>
    </source>
</evidence>
<name>A0A9J6CAL8_POLVA</name>
<comment type="caution">
    <text evidence="10">The sequence shown here is derived from an EMBL/GenBank/DDBJ whole genome shotgun (WGS) entry which is preliminary data.</text>
</comment>
<dbReference type="PANTHER" id="PTHR13634">
    <property type="entry name" value="RIBOSOME BIOGENESIS PROTEIN BRIX"/>
    <property type="match status" value="1"/>
</dbReference>
<dbReference type="SUPFAM" id="SSF52954">
    <property type="entry name" value="Class II aaRS ABD-related"/>
    <property type="match status" value="1"/>
</dbReference>
<evidence type="ECO:0000313" key="11">
    <source>
        <dbReference type="Proteomes" id="UP001107558"/>
    </source>
</evidence>
<dbReference type="OrthoDB" id="1638493at2759"/>